<dbReference type="InterPro" id="IPR011009">
    <property type="entry name" value="Kinase-like_dom_sf"/>
</dbReference>
<dbReference type="GO" id="GO:0004305">
    <property type="term" value="F:ethanolamine kinase activity"/>
    <property type="evidence" value="ECO:0007669"/>
    <property type="project" value="TreeGrafter"/>
</dbReference>
<dbReference type="GO" id="GO:0006646">
    <property type="term" value="P:phosphatidylethanolamine biosynthetic process"/>
    <property type="evidence" value="ECO:0007669"/>
    <property type="project" value="TreeGrafter"/>
</dbReference>
<dbReference type="Gene3D" id="3.90.1200.10">
    <property type="match status" value="1"/>
</dbReference>
<proteinExistence type="predicted"/>
<dbReference type="Proteomes" id="UP000178170">
    <property type="component" value="Unassembled WGS sequence"/>
</dbReference>
<dbReference type="PANTHER" id="PTHR22603:SF66">
    <property type="entry name" value="ETHANOLAMINE KINASE"/>
    <property type="match status" value="1"/>
</dbReference>
<dbReference type="PANTHER" id="PTHR22603">
    <property type="entry name" value="CHOLINE/ETHANOALAMINE KINASE"/>
    <property type="match status" value="1"/>
</dbReference>
<gene>
    <name evidence="2" type="ORF">A2843_02955</name>
</gene>
<name>A0A1G2QT78_9BACT</name>
<dbReference type="EMBL" id="MHTS01000027">
    <property type="protein sequence ID" value="OHA63756.1"/>
    <property type="molecule type" value="Genomic_DNA"/>
</dbReference>
<reference evidence="2 3" key="1">
    <citation type="journal article" date="2016" name="Nat. Commun.">
        <title>Thousands of microbial genomes shed light on interconnected biogeochemical processes in an aquifer system.</title>
        <authorList>
            <person name="Anantharaman K."/>
            <person name="Brown C.T."/>
            <person name="Hug L.A."/>
            <person name="Sharon I."/>
            <person name="Castelle C.J."/>
            <person name="Probst A.J."/>
            <person name="Thomas B.C."/>
            <person name="Singh A."/>
            <person name="Wilkins M.J."/>
            <person name="Karaoz U."/>
            <person name="Brodie E.L."/>
            <person name="Williams K.H."/>
            <person name="Hubbard S.S."/>
            <person name="Banfield J.F."/>
        </authorList>
    </citation>
    <scope>NUCLEOTIDE SEQUENCE [LARGE SCALE GENOMIC DNA]</scope>
</reference>
<evidence type="ECO:0008006" key="4">
    <source>
        <dbReference type="Google" id="ProtNLM"/>
    </source>
</evidence>
<dbReference type="AlphaFoldDB" id="A0A1G2QT78"/>
<evidence type="ECO:0000313" key="2">
    <source>
        <dbReference type="EMBL" id="OHA63756.1"/>
    </source>
</evidence>
<comment type="caution">
    <text evidence="2">The sequence shown here is derived from an EMBL/GenBank/DDBJ whole genome shotgun (WGS) entry which is preliminary data.</text>
</comment>
<dbReference type="GO" id="GO:0005737">
    <property type="term" value="C:cytoplasm"/>
    <property type="evidence" value="ECO:0007669"/>
    <property type="project" value="TreeGrafter"/>
</dbReference>
<sequence>MRKISKQDLKLICRLDRRWKPEIIQVKRLGGQTNRNFVVTYREPFGLPRGKAGKLRVKKFFVRLPWEREDVVDRANEGKNILAMARNKKLRRILPKYRLYILKRKNSLAPASKEHFDVPDGTIVSEFLEGSELTMRHFRQRRYQRALAKTLAAFHGSGVRFVNPYNVFQDEIRKYRLKAMRHSLSKFFSKGTLTELLVIEKEAEQRLQETPLGISSHNDIIFQNILVSKNGMLRLLDFEYAGLNEKGGIFYDLGFAFRDSFFNPPQMSQEVFERFLSVADKAYKKKLDRSQIYWAVIAALLVGIWWGILRYFDASKQEKAYFQIYVQRGVRGVLSLHSLISK</sequence>
<keyword evidence="1" id="KW-0472">Membrane</keyword>
<evidence type="ECO:0000256" key="1">
    <source>
        <dbReference type="SAM" id="Phobius"/>
    </source>
</evidence>
<feature type="transmembrane region" description="Helical" evidence="1">
    <location>
        <begin position="292"/>
        <end position="312"/>
    </location>
</feature>
<evidence type="ECO:0000313" key="3">
    <source>
        <dbReference type="Proteomes" id="UP000178170"/>
    </source>
</evidence>
<protein>
    <recommendedName>
        <fullName evidence="4">Aminoglycoside phosphotransferase domain-containing protein</fullName>
    </recommendedName>
</protein>
<keyword evidence="1" id="KW-0812">Transmembrane</keyword>
<accession>A0A1G2QT78</accession>
<dbReference type="Gene3D" id="3.30.200.20">
    <property type="entry name" value="Phosphorylase Kinase, domain 1"/>
    <property type="match status" value="1"/>
</dbReference>
<dbReference type="SUPFAM" id="SSF56112">
    <property type="entry name" value="Protein kinase-like (PK-like)"/>
    <property type="match status" value="1"/>
</dbReference>
<organism evidence="2 3">
    <name type="scientific">Candidatus Wildermuthbacteria bacterium RIFCSPHIGHO2_01_FULL_48_27b</name>
    <dbReference type="NCBI Taxonomy" id="1802447"/>
    <lineage>
        <taxon>Bacteria</taxon>
        <taxon>Candidatus Wildermuthiibacteriota</taxon>
    </lineage>
</organism>
<dbReference type="Pfam" id="PF01633">
    <property type="entry name" value="Choline_kinase"/>
    <property type="match status" value="1"/>
</dbReference>
<keyword evidence="1" id="KW-1133">Transmembrane helix</keyword>